<feature type="domain" description="DUF4116" evidence="1">
    <location>
        <begin position="142"/>
        <end position="190"/>
    </location>
</feature>
<sequence>MIVDRDKALEMIEDNPENFKMCSNEIKDDPKFFDKAIGTLGRECNYYVSDAISDLIRNAGVGITNNKRYIFHLLDEMNAEDLKYISKILRCDEEFMLRAIRTDGEAFLYAGDKLKDDRNFIIKSVKTNSVVFKFLDDGYRNDKEIAYMVIKCNPEMFKYAGEKIFNSFEYTREMMKEEPYIFKYINDDFRDALTLEAVKVDGRLFRYASDRYKDNEDVTLQAMINSRGIAYDYASERVKNSSDFCQMIIMDDGDEMARFYNGVYKKIMRAALKDEALSKNMTIEMAKEIIRSKNKTLRKKI</sequence>
<name>A0A9D1CYE5_9FIRM</name>
<reference evidence="2" key="2">
    <citation type="journal article" date="2021" name="PeerJ">
        <title>Extensive microbial diversity within the chicken gut microbiome revealed by metagenomics and culture.</title>
        <authorList>
            <person name="Gilroy R."/>
            <person name="Ravi A."/>
            <person name="Getino M."/>
            <person name="Pursley I."/>
            <person name="Horton D.L."/>
            <person name="Alikhan N.F."/>
            <person name="Baker D."/>
            <person name="Gharbi K."/>
            <person name="Hall N."/>
            <person name="Watson M."/>
            <person name="Adriaenssens E.M."/>
            <person name="Foster-Nyarko E."/>
            <person name="Jarju S."/>
            <person name="Secka A."/>
            <person name="Antonio M."/>
            <person name="Oren A."/>
            <person name="Chaudhuri R.R."/>
            <person name="La Ragione R."/>
            <person name="Hildebrand F."/>
            <person name="Pallen M.J."/>
        </authorList>
    </citation>
    <scope>NUCLEOTIDE SEQUENCE</scope>
    <source>
        <strain evidence="2">CHK147-3167</strain>
    </source>
</reference>
<dbReference type="EMBL" id="DVFV01000051">
    <property type="protein sequence ID" value="HIQ90529.1"/>
    <property type="molecule type" value="Genomic_DNA"/>
</dbReference>
<proteinExistence type="predicted"/>
<accession>A0A9D1CYE5</accession>
<feature type="domain" description="DUF4116" evidence="1">
    <location>
        <begin position="92"/>
        <end position="137"/>
    </location>
</feature>
<dbReference type="Proteomes" id="UP000886786">
    <property type="component" value="Unassembled WGS sequence"/>
</dbReference>
<dbReference type="InterPro" id="IPR025197">
    <property type="entry name" value="DUF4116"/>
</dbReference>
<reference evidence="2" key="1">
    <citation type="submission" date="2020-10" db="EMBL/GenBank/DDBJ databases">
        <authorList>
            <person name="Gilroy R."/>
        </authorList>
    </citation>
    <scope>NUCLEOTIDE SEQUENCE</scope>
    <source>
        <strain evidence="2">CHK147-3167</strain>
    </source>
</reference>
<evidence type="ECO:0000313" key="2">
    <source>
        <dbReference type="EMBL" id="HIQ90529.1"/>
    </source>
</evidence>
<dbReference type="Pfam" id="PF13475">
    <property type="entry name" value="DUF4116"/>
    <property type="match status" value="3"/>
</dbReference>
<feature type="domain" description="DUF4116" evidence="1">
    <location>
        <begin position="195"/>
        <end position="238"/>
    </location>
</feature>
<protein>
    <submittedName>
        <fullName evidence="2">DUF4116 domain-containing protein</fullName>
    </submittedName>
</protein>
<comment type="caution">
    <text evidence="2">The sequence shown here is derived from an EMBL/GenBank/DDBJ whole genome shotgun (WGS) entry which is preliminary data.</text>
</comment>
<dbReference type="AlphaFoldDB" id="A0A9D1CYE5"/>
<evidence type="ECO:0000259" key="1">
    <source>
        <dbReference type="Pfam" id="PF13475"/>
    </source>
</evidence>
<organism evidence="2 3">
    <name type="scientific">Candidatus Coprosoma intestinipullorum</name>
    <dbReference type="NCBI Taxonomy" id="2840752"/>
    <lineage>
        <taxon>Bacteria</taxon>
        <taxon>Bacillati</taxon>
        <taxon>Bacillota</taxon>
        <taxon>Bacillota incertae sedis</taxon>
        <taxon>Candidatus Coprosoma</taxon>
    </lineage>
</organism>
<gene>
    <name evidence="2" type="ORF">IAB27_02730</name>
</gene>
<evidence type="ECO:0000313" key="3">
    <source>
        <dbReference type="Proteomes" id="UP000886786"/>
    </source>
</evidence>